<keyword evidence="3" id="KW-1185">Reference proteome</keyword>
<dbReference type="Proteomes" id="UP000182624">
    <property type="component" value="Unassembled WGS sequence"/>
</dbReference>
<accession>A0A1I5XN03</accession>
<feature type="chain" id="PRO_5010275057" evidence="1">
    <location>
        <begin position="26"/>
        <end position="187"/>
    </location>
</feature>
<feature type="signal peptide" evidence="1">
    <location>
        <begin position="1"/>
        <end position="25"/>
    </location>
</feature>
<organism evidence="2 3">
    <name type="scientific">Butyrivibrio proteoclasticus</name>
    <dbReference type="NCBI Taxonomy" id="43305"/>
    <lineage>
        <taxon>Bacteria</taxon>
        <taxon>Bacillati</taxon>
        <taxon>Bacillota</taxon>
        <taxon>Clostridia</taxon>
        <taxon>Lachnospirales</taxon>
        <taxon>Lachnospiraceae</taxon>
        <taxon>Butyrivibrio</taxon>
    </lineage>
</organism>
<gene>
    <name evidence="2" type="ORF">SAMN04487928_1354</name>
</gene>
<reference evidence="3" key="1">
    <citation type="submission" date="2016-10" db="EMBL/GenBank/DDBJ databases">
        <authorList>
            <person name="Varghese N."/>
            <person name="Submissions S."/>
        </authorList>
    </citation>
    <scope>NUCLEOTIDE SEQUENCE [LARGE SCALE GENOMIC DNA]</scope>
    <source>
        <strain evidence="3">P18</strain>
    </source>
</reference>
<keyword evidence="1" id="KW-0732">Signal</keyword>
<evidence type="ECO:0000313" key="3">
    <source>
        <dbReference type="Proteomes" id="UP000182624"/>
    </source>
</evidence>
<evidence type="ECO:0000313" key="2">
    <source>
        <dbReference type="EMBL" id="SFQ33353.1"/>
    </source>
</evidence>
<dbReference type="RefSeq" id="WP_074891310.1">
    <property type="nucleotide sequence ID" value="NZ_FOXO01000035.1"/>
</dbReference>
<name>A0A1I5XN03_9FIRM</name>
<protein>
    <submittedName>
        <fullName evidence="2">Uncharacterized protein</fullName>
    </submittedName>
</protein>
<proteinExistence type="predicted"/>
<dbReference type="EMBL" id="FOXO01000035">
    <property type="protein sequence ID" value="SFQ33353.1"/>
    <property type="molecule type" value="Genomic_DNA"/>
</dbReference>
<dbReference type="OrthoDB" id="2005611at2"/>
<dbReference type="AlphaFoldDB" id="A0A1I5XN03"/>
<sequence length="187" mass="19440">MKRKVTSIIAAVLVGSMIVGSTVFAADSSTTTNTDSTSIVASQEVKEGKTMFAVPTGKNEGTATVDGTRITVNYGEVSIPGSIETAVTAPAKEAATKVLEDYVASKFSGATVALRTKLRLYKAGKSINSGFGVIKQAFGVGNKYDGRTAVVTQIHQDGTITETEVVVTNGKVNVSLTDLGTIFVVIK</sequence>
<evidence type="ECO:0000256" key="1">
    <source>
        <dbReference type="SAM" id="SignalP"/>
    </source>
</evidence>